<evidence type="ECO:0000256" key="1">
    <source>
        <dbReference type="ARBA" id="ARBA00001933"/>
    </source>
</evidence>
<dbReference type="FunFam" id="3.40.640.10:FF:000014">
    <property type="entry name" value="Adenosylmethionine-8-amino-7-oxononanoate aminotransferase, probable"/>
    <property type="match status" value="1"/>
</dbReference>
<evidence type="ECO:0000256" key="6">
    <source>
        <dbReference type="RuleBase" id="RU003560"/>
    </source>
</evidence>
<evidence type="ECO:0000256" key="5">
    <source>
        <dbReference type="ARBA" id="ARBA00022898"/>
    </source>
</evidence>
<comment type="caution">
    <text evidence="7">The sequence shown here is derived from an EMBL/GenBank/DDBJ whole genome shotgun (WGS) entry which is preliminary data.</text>
</comment>
<keyword evidence="8" id="KW-1185">Reference proteome</keyword>
<accession>A0A4Z0W3Y2</accession>
<dbReference type="Pfam" id="PF00202">
    <property type="entry name" value="Aminotran_3"/>
    <property type="match status" value="1"/>
</dbReference>
<dbReference type="Gene3D" id="3.90.1150.10">
    <property type="entry name" value="Aspartate Aminotransferase, domain 1"/>
    <property type="match status" value="1"/>
</dbReference>
<dbReference type="NCBIfam" id="NF004767">
    <property type="entry name" value="PRK06105.1"/>
    <property type="match status" value="1"/>
</dbReference>
<reference evidence="7 8" key="1">
    <citation type="submission" date="2019-04" db="EMBL/GenBank/DDBJ databases">
        <title>Natronospirillum operosus gen. nov., sp. nov., a haloalkaliphilic satellite isolated from decaying biomass of laboratory culture of cyanobacterium Geitlerinema sp. and proposal of Natronospirillaceae fam. nov. and Saccharospirillaceae fam. nov.</title>
        <authorList>
            <person name="Kevbrin V."/>
            <person name="Boltyanskaya Y."/>
            <person name="Koziaeva V."/>
            <person name="Grouzdev D.S."/>
            <person name="Park M."/>
            <person name="Cho J."/>
        </authorList>
    </citation>
    <scope>NUCLEOTIDE SEQUENCE [LARGE SCALE GENOMIC DNA]</scope>
    <source>
        <strain evidence="7 8">G-116</strain>
    </source>
</reference>
<dbReference type="InterPro" id="IPR005814">
    <property type="entry name" value="Aminotrans_3"/>
</dbReference>
<dbReference type="InterPro" id="IPR015422">
    <property type="entry name" value="PyrdxlP-dep_Trfase_small"/>
</dbReference>
<dbReference type="PANTHER" id="PTHR43094:SF1">
    <property type="entry name" value="AMINOTRANSFERASE CLASS-III"/>
    <property type="match status" value="1"/>
</dbReference>
<dbReference type="Proteomes" id="UP000297475">
    <property type="component" value="Unassembled WGS sequence"/>
</dbReference>
<protein>
    <submittedName>
        <fullName evidence="7">Aspartate aminotransferase family protein</fullName>
    </submittedName>
</protein>
<evidence type="ECO:0000256" key="2">
    <source>
        <dbReference type="ARBA" id="ARBA00008954"/>
    </source>
</evidence>
<dbReference type="InterPro" id="IPR049704">
    <property type="entry name" value="Aminotrans_3_PPA_site"/>
</dbReference>
<evidence type="ECO:0000256" key="4">
    <source>
        <dbReference type="ARBA" id="ARBA00022679"/>
    </source>
</evidence>
<dbReference type="EMBL" id="SRMF01000008">
    <property type="protein sequence ID" value="TGG91452.1"/>
    <property type="molecule type" value="Genomic_DNA"/>
</dbReference>
<dbReference type="SUPFAM" id="SSF53383">
    <property type="entry name" value="PLP-dependent transferases"/>
    <property type="match status" value="1"/>
</dbReference>
<dbReference type="CDD" id="cd00610">
    <property type="entry name" value="OAT_like"/>
    <property type="match status" value="1"/>
</dbReference>
<keyword evidence="5 6" id="KW-0663">Pyridoxal phosphate</keyword>
<dbReference type="AlphaFoldDB" id="A0A4Z0W3Y2"/>
<comment type="cofactor">
    <cofactor evidence="1">
        <name>pyridoxal 5'-phosphate</name>
        <dbReference type="ChEBI" id="CHEBI:597326"/>
    </cofactor>
</comment>
<organism evidence="7 8">
    <name type="scientific">Natronospirillum operosum</name>
    <dbReference type="NCBI Taxonomy" id="2759953"/>
    <lineage>
        <taxon>Bacteria</taxon>
        <taxon>Pseudomonadati</taxon>
        <taxon>Pseudomonadota</taxon>
        <taxon>Gammaproteobacteria</taxon>
        <taxon>Oceanospirillales</taxon>
        <taxon>Natronospirillaceae</taxon>
        <taxon>Natronospirillum</taxon>
    </lineage>
</organism>
<dbReference type="NCBIfam" id="NF005682">
    <property type="entry name" value="PRK07480.1"/>
    <property type="match status" value="1"/>
</dbReference>
<comment type="similarity">
    <text evidence="2 6">Belongs to the class-III pyridoxal-phosphate-dependent aminotransferase family.</text>
</comment>
<dbReference type="Gene3D" id="3.40.640.10">
    <property type="entry name" value="Type I PLP-dependent aspartate aminotransferase-like (Major domain)"/>
    <property type="match status" value="1"/>
</dbReference>
<keyword evidence="3 7" id="KW-0032">Aminotransferase</keyword>
<dbReference type="RefSeq" id="WP_135484236.1">
    <property type="nucleotide sequence ID" value="NZ_SRMF01000008.1"/>
</dbReference>
<dbReference type="PIRSF" id="PIRSF000521">
    <property type="entry name" value="Transaminase_4ab_Lys_Orn"/>
    <property type="match status" value="1"/>
</dbReference>
<dbReference type="PROSITE" id="PS00600">
    <property type="entry name" value="AA_TRANSFER_CLASS_3"/>
    <property type="match status" value="1"/>
</dbReference>
<evidence type="ECO:0000256" key="3">
    <source>
        <dbReference type="ARBA" id="ARBA00022576"/>
    </source>
</evidence>
<proteinExistence type="inferred from homology"/>
<dbReference type="GO" id="GO:0005829">
    <property type="term" value="C:cytosol"/>
    <property type="evidence" value="ECO:0007669"/>
    <property type="project" value="TreeGrafter"/>
</dbReference>
<dbReference type="GO" id="GO:0008483">
    <property type="term" value="F:transaminase activity"/>
    <property type="evidence" value="ECO:0007669"/>
    <property type="project" value="UniProtKB-KW"/>
</dbReference>
<evidence type="ECO:0000313" key="8">
    <source>
        <dbReference type="Proteomes" id="UP000297475"/>
    </source>
</evidence>
<name>A0A4Z0W3Y2_9GAMM</name>
<dbReference type="PANTHER" id="PTHR43094">
    <property type="entry name" value="AMINOTRANSFERASE"/>
    <property type="match status" value="1"/>
</dbReference>
<dbReference type="InterPro" id="IPR015421">
    <property type="entry name" value="PyrdxlP-dep_Trfase_major"/>
</dbReference>
<sequence>MTGTAQWQQQAREHLFQPFVDNAALQREGARVITRAEGACIWDSDGNRFLDAFAGLWCVNIGYGRPELAAVAARQMQELPYYNLFFKTVTPPVAELAAAIAELAPAHMNRVFFTNSGSEANDSVYRMVRLYWQLQEQPERQVIIARHNAYHGSTVAGASLGGMAPMHRQGGLPIPGIEHIQQPYWFDEGGDLSPEEFGLQAARALEERILAVGPEKVAAFIAEPIQGAGGVIIPPATYWPEIQRIVRKYNILLVVDEVICGFGRTGEWFGSDYYDLQPDLMPIAKGLSSGYAPIGGVIMADDFATVLAEKAGDFNHGFTYSGHPVSAAVALENLRILRAEGIVTRVREHAGPRFRQCLQQLADHPMVGEVRAVGLLGAVELVRNRETRERFPQVGQTGALCRDLALEEGLVLRATGDTLLFSPPLILNDQQMDEIIKTTKSALDRAWAQLNPNR</sequence>
<dbReference type="OrthoDB" id="9801834at2"/>
<dbReference type="InterPro" id="IPR015424">
    <property type="entry name" value="PyrdxlP-dep_Trfase"/>
</dbReference>
<evidence type="ECO:0000313" key="7">
    <source>
        <dbReference type="EMBL" id="TGG91452.1"/>
    </source>
</evidence>
<dbReference type="GO" id="GO:0030170">
    <property type="term" value="F:pyridoxal phosphate binding"/>
    <property type="evidence" value="ECO:0007669"/>
    <property type="project" value="InterPro"/>
</dbReference>
<keyword evidence="4 7" id="KW-0808">Transferase</keyword>
<gene>
    <name evidence="7" type="ORF">E4656_15595</name>
</gene>